<gene>
    <name evidence="1" type="ORF">TSG867_LOCUS18776</name>
</gene>
<sequence>SKRGFPDGRKSLGEKKNLAVDRARRDVLGARKSLVGASFTANIFKKYSNPDLRYPTYFPYGHKLSVNNM</sequence>
<dbReference type="Proteomes" id="UP000663862">
    <property type="component" value="Unassembled WGS sequence"/>
</dbReference>
<protein>
    <submittedName>
        <fullName evidence="1">Uncharacterized protein</fullName>
    </submittedName>
</protein>
<dbReference type="AlphaFoldDB" id="A0A820TP88"/>
<comment type="caution">
    <text evidence="1">The sequence shown here is derived from an EMBL/GenBank/DDBJ whole genome shotgun (WGS) entry which is preliminary data.</text>
</comment>
<evidence type="ECO:0000313" key="2">
    <source>
        <dbReference type="Proteomes" id="UP000663862"/>
    </source>
</evidence>
<dbReference type="EMBL" id="CAJOBQ010001273">
    <property type="protein sequence ID" value="CAF4472653.1"/>
    <property type="molecule type" value="Genomic_DNA"/>
</dbReference>
<proteinExistence type="predicted"/>
<reference evidence="1" key="1">
    <citation type="submission" date="2021-02" db="EMBL/GenBank/DDBJ databases">
        <authorList>
            <person name="Nowell W R."/>
        </authorList>
    </citation>
    <scope>NUCLEOTIDE SEQUENCE</scope>
</reference>
<name>A0A820TP88_9BILA</name>
<evidence type="ECO:0000313" key="1">
    <source>
        <dbReference type="EMBL" id="CAF4472653.1"/>
    </source>
</evidence>
<accession>A0A820TP88</accession>
<feature type="non-terminal residue" evidence="1">
    <location>
        <position position="1"/>
    </location>
</feature>
<organism evidence="1 2">
    <name type="scientific">Rotaria socialis</name>
    <dbReference type="NCBI Taxonomy" id="392032"/>
    <lineage>
        <taxon>Eukaryota</taxon>
        <taxon>Metazoa</taxon>
        <taxon>Spiralia</taxon>
        <taxon>Gnathifera</taxon>
        <taxon>Rotifera</taxon>
        <taxon>Eurotatoria</taxon>
        <taxon>Bdelloidea</taxon>
        <taxon>Philodinida</taxon>
        <taxon>Philodinidae</taxon>
        <taxon>Rotaria</taxon>
    </lineage>
</organism>